<dbReference type="EMBL" id="CAMXCT020001791">
    <property type="protein sequence ID" value="CAL1146480.1"/>
    <property type="molecule type" value="Genomic_DNA"/>
</dbReference>
<dbReference type="EMBL" id="CAMXCT010001791">
    <property type="protein sequence ID" value="CAI3993105.1"/>
    <property type="molecule type" value="Genomic_DNA"/>
</dbReference>
<accession>A0A9P1CK78</accession>
<organism evidence="1">
    <name type="scientific">Cladocopium goreaui</name>
    <dbReference type="NCBI Taxonomy" id="2562237"/>
    <lineage>
        <taxon>Eukaryota</taxon>
        <taxon>Sar</taxon>
        <taxon>Alveolata</taxon>
        <taxon>Dinophyceae</taxon>
        <taxon>Suessiales</taxon>
        <taxon>Symbiodiniaceae</taxon>
        <taxon>Cladocopium</taxon>
    </lineage>
</organism>
<reference evidence="1" key="1">
    <citation type="submission" date="2022-10" db="EMBL/GenBank/DDBJ databases">
        <authorList>
            <person name="Chen Y."/>
            <person name="Dougan E. K."/>
            <person name="Chan C."/>
            <person name="Rhodes N."/>
            <person name="Thang M."/>
        </authorList>
    </citation>
    <scope>NUCLEOTIDE SEQUENCE</scope>
</reference>
<comment type="caution">
    <text evidence="1">The sequence shown here is derived from an EMBL/GenBank/DDBJ whole genome shotgun (WGS) entry which is preliminary data.</text>
</comment>
<keyword evidence="3" id="KW-1185">Reference proteome</keyword>
<name>A0A9P1CK78_9DINO</name>
<dbReference type="EMBL" id="CAMXCT030001791">
    <property type="protein sequence ID" value="CAL4780417.1"/>
    <property type="molecule type" value="Genomic_DNA"/>
</dbReference>
<evidence type="ECO:0000313" key="3">
    <source>
        <dbReference type="Proteomes" id="UP001152797"/>
    </source>
</evidence>
<sequence length="372" mass="42235">MYLLKVYIKKAGMLPNKFQRSARSRKDHEKITAIFEAASDHETEPGDSDHDSGEVEGDVVQLEVDELEQDEELRLHVLGLNSYWSAAIETNFGTNLKNLPARWLAPGTIRMLWMQMCQEAKGVSYKHFWTVFRQNWHQILRFLPSSSHGACDTCVAFKSGFRKALHLQEKFHNAKAYKAHIDSVCQDRDLEAFLQVLDPRVAADSSTVLECASRSIDAALQICKDLGVPKPDQILAWADNCVRENKNGQLLRFLGWLCATGRMRMYQVYGLISTAMRYLDVLADGVDVAEPRRVNMKQFWDSRAHESDAVLMVKRNAADPNLAQDPLLAFPFRYVSRLGPLPSEPRRLKMIKPAKKKGLFVLSEHSSSDPTN</sequence>
<protein>
    <submittedName>
        <fullName evidence="1">Uncharacterized protein</fullName>
    </submittedName>
</protein>
<dbReference type="AlphaFoldDB" id="A0A9P1CK78"/>
<reference evidence="2" key="2">
    <citation type="submission" date="2024-04" db="EMBL/GenBank/DDBJ databases">
        <authorList>
            <person name="Chen Y."/>
            <person name="Shah S."/>
            <person name="Dougan E. K."/>
            <person name="Thang M."/>
            <person name="Chan C."/>
        </authorList>
    </citation>
    <scope>NUCLEOTIDE SEQUENCE [LARGE SCALE GENOMIC DNA]</scope>
</reference>
<evidence type="ECO:0000313" key="1">
    <source>
        <dbReference type="EMBL" id="CAI3993105.1"/>
    </source>
</evidence>
<evidence type="ECO:0000313" key="2">
    <source>
        <dbReference type="EMBL" id="CAL1146480.1"/>
    </source>
</evidence>
<dbReference type="Proteomes" id="UP001152797">
    <property type="component" value="Unassembled WGS sequence"/>
</dbReference>
<proteinExistence type="predicted"/>
<gene>
    <name evidence="1" type="ORF">C1SCF055_LOCUS19885</name>
</gene>